<sequence>MKLKDFIDFANLKSENNSNFYLLNCDCDDNHKEIECDKENILIVDKSEILYLITQARYSFMNYVKLKNKYFEKNENLEGKFYLSNDKKYYCYFLCKSLEDHDMYTFGILEKESGKYLIILWEDGYLFLKNYYYDFINCEYLQCIFYTNVNFQPSISITYKTNEYLSTKSKPDEIIDTLDDYFNTIYDELYK</sequence>
<name>A0A6G6ABH2_9VIRU</name>
<protein>
    <submittedName>
        <fullName evidence="1">Uncharacterized protein</fullName>
    </submittedName>
</protein>
<organism evidence="1">
    <name type="scientific">Borely moumouvirus</name>
    <dbReference type="NCBI Taxonomy" id="2712067"/>
    <lineage>
        <taxon>Viruses</taxon>
        <taxon>Varidnaviria</taxon>
        <taxon>Bamfordvirae</taxon>
        <taxon>Nucleocytoviricota</taxon>
        <taxon>Megaviricetes</taxon>
        <taxon>Imitervirales</taxon>
        <taxon>Mimiviridae</taxon>
        <taxon>Megamimivirinae</taxon>
        <taxon>Moumouvirus</taxon>
    </lineage>
</organism>
<evidence type="ECO:0000313" key="1">
    <source>
        <dbReference type="EMBL" id="QID05783.1"/>
    </source>
</evidence>
<accession>A0A6G6ABH2</accession>
<dbReference type="EMBL" id="MN175499">
    <property type="protein sequence ID" value="QID05783.1"/>
    <property type="molecule type" value="Genomic_DNA"/>
</dbReference>
<reference evidence="1" key="1">
    <citation type="submission" date="2019-07" db="EMBL/GenBank/DDBJ databases">
        <title>The discovery of a new lineage B mimivirus raises questions about particles surface fibrils.</title>
        <authorList>
            <person name="Silva L.K.S."/>
            <person name="Rodrigues R.A.L."/>
            <person name="Andrade A.C.S.P."/>
            <person name="Hikida H."/>
            <person name="Andreani J."/>
            <person name="Levasseur A."/>
            <person name="La Scola B."/>
            <person name="Abrahao J.S."/>
        </authorList>
    </citation>
    <scope>NUCLEOTIDE SEQUENCE</scope>
    <source>
        <strain evidence="1">B60</strain>
    </source>
</reference>
<proteinExistence type="predicted"/>